<dbReference type="EMBL" id="FQUM01000003">
    <property type="protein sequence ID" value="SHE93578.1"/>
    <property type="molecule type" value="Genomic_DNA"/>
</dbReference>
<name>A0A1M4XJL5_9BACT</name>
<keyword evidence="1" id="KW-0812">Transmembrane</keyword>
<dbReference type="Proteomes" id="UP000184164">
    <property type="component" value="Unassembled WGS sequence"/>
</dbReference>
<evidence type="ECO:0000313" key="3">
    <source>
        <dbReference type="Proteomes" id="UP000184164"/>
    </source>
</evidence>
<evidence type="ECO:0000256" key="1">
    <source>
        <dbReference type="SAM" id="Phobius"/>
    </source>
</evidence>
<accession>A0A1M4XJL5</accession>
<evidence type="ECO:0000313" key="2">
    <source>
        <dbReference type="EMBL" id="SHE93578.1"/>
    </source>
</evidence>
<protein>
    <submittedName>
        <fullName evidence="2">Uncharacterized protein</fullName>
    </submittedName>
</protein>
<sequence length="45" mass="5323">MDGISPDIVGFCYNKTNLEVYNKSYVLIWTVFAFKMYLSYYVGLR</sequence>
<organism evidence="2 3">
    <name type="scientific">Mariniphaga anaerophila</name>
    <dbReference type="NCBI Taxonomy" id="1484053"/>
    <lineage>
        <taxon>Bacteria</taxon>
        <taxon>Pseudomonadati</taxon>
        <taxon>Bacteroidota</taxon>
        <taxon>Bacteroidia</taxon>
        <taxon>Marinilabiliales</taxon>
        <taxon>Prolixibacteraceae</taxon>
        <taxon>Mariniphaga</taxon>
    </lineage>
</organism>
<keyword evidence="1" id="KW-1133">Transmembrane helix</keyword>
<dbReference type="AlphaFoldDB" id="A0A1M4XJL5"/>
<reference evidence="2 3" key="1">
    <citation type="submission" date="2016-11" db="EMBL/GenBank/DDBJ databases">
        <authorList>
            <person name="Jaros S."/>
            <person name="Januszkiewicz K."/>
            <person name="Wedrychowicz H."/>
        </authorList>
    </citation>
    <scope>NUCLEOTIDE SEQUENCE [LARGE SCALE GENOMIC DNA]</scope>
    <source>
        <strain evidence="2 3">DSM 26910</strain>
    </source>
</reference>
<keyword evidence="1" id="KW-0472">Membrane</keyword>
<feature type="transmembrane region" description="Helical" evidence="1">
    <location>
        <begin position="25"/>
        <end position="44"/>
    </location>
</feature>
<keyword evidence="3" id="KW-1185">Reference proteome</keyword>
<dbReference type="STRING" id="1484053.SAMN05444274_10324"/>
<proteinExistence type="predicted"/>
<gene>
    <name evidence="2" type="ORF">SAMN05444274_10324</name>
</gene>